<dbReference type="Proteomes" id="UP000198960">
    <property type="component" value="Unassembled WGS sequence"/>
</dbReference>
<dbReference type="PANTHER" id="PTHR33744:SF7">
    <property type="entry name" value="PUCR FAMILY TRANSCRIPTIONAL REGULATOR"/>
    <property type="match status" value="1"/>
</dbReference>
<dbReference type="PANTHER" id="PTHR33744">
    <property type="entry name" value="CARBOHYDRATE DIACID REGULATOR"/>
    <property type="match status" value="1"/>
</dbReference>
<dbReference type="AlphaFoldDB" id="A0A1H8PFM6"/>
<organism evidence="2 3">
    <name type="scientific">Trujillonella endophytica</name>
    <dbReference type="NCBI Taxonomy" id="673521"/>
    <lineage>
        <taxon>Bacteria</taxon>
        <taxon>Bacillati</taxon>
        <taxon>Actinomycetota</taxon>
        <taxon>Actinomycetes</taxon>
        <taxon>Geodermatophilales</taxon>
        <taxon>Geodermatophilaceae</taxon>
        <taxon>Trujillonella</taxon>
    </lineage>
</organism>
<keyword evidence="3" id="KW-1185">Reference proteome</keyword>
<dbReference type="InterPro" id="IPR042070">
    <property type="entry name" value="PucR_C-HTH_sf"/>
</dbReference>
<proteinExistence type="predicted"/>
<sequence>MLDQLDRLDLLDLLAVSEDDVRVNDLVLRLAELDPQASDALRVIGHFDSLVASQAGLQSIVRGAATLAGCPVRLTDPEHRLTVRVSADGVAAPPVAAADTTWPSTPVGPDGAVLWLETSRPPGTLESVVLERAAAAAQAVLQRTRGRRRAHDQALVELVLDAGAEEPERLAAARWLGLTGACRAVALDRDALALPADRAVPEGRRAGVGPAVDAADLPASWAAARLALRLTAEGTAEDPGPRIVHADDLGAVTLLVEAADARPEPVPDVRALDRASAGRPWLLVTLDAVARAASLRDAARVLQVHHSTLQERLASAESLLGWRVRHPEGRLRLQMALLLRRAARTPAA</sequence>
<dbReference type="InterPro" id="IPR051448">
    <property type="entry name" value="CdaR-like_regulators"/>
</dbReference>
<gene>
    <name evidence="2" type="ORF">SAMN05660991_00148</name>
</gene>
<protein>
    <submittedName>
        <fullName evidence="2">PucR C-terminal helix-turn-helix domain-containing protein</fullName>
    </submittedName>
</protein>
<dbReference type="Pfam" id="PF13556">
    <property type="entry name" value="HTH_30"/>
    <property type="match status" value="1"/>
</dbReference>
<dbReference type="InterPro" id="IPR025736">
    <property type="entry name" value="PucR_C-HTH_dom"/>
</dbReference>
<evidence type="ECO:0000259" key="1">
    <source>
        <dbReference type="Pfam" id="PF13556"/>
    </source>
</evidence>
<dbReference type="RefSeq" id="WP_244524421.1">
    <property type="nucleotide sequence ID" value="NZ_FOEE01000001.1"/>
</dbReference>
<dbReference type="EMBL" id="FOEE01000001">
    <property type="protein sequence ID" value="SEO40611.1"/>
    <property type="molecule type" value="Genomic_DNA"/>
</dbReference>
<reference evidence="3" key="1">
    <citation type="submission" date="2016-10" db="EMBL/GenBank/DDBJ databases">
        <authorList>
            <person name="Varghese N."/>
            <person name="Submissions S."/>
        </authorList>
    </citation>
    <scope>NUCLEOTIDE SEQUENCE [LARGE SCALE GENOMIC DNA]</scope>
    <source>
        <strain evidence="3">DSM 45413</strain>
    </source>
</reference>
<evidence type="ECO:0000313" key="2">
    <source>
        <dbReference type="EMBL" id="SEO40611.1"/>
    </source>
</evidence>
<evidence type="ECO:0000313" key="3">
    <source>
        <dbReference type="Proteomes" id="UP000198960"/>
    </source>
</evidence>
<dbReference type="STRING" id="673521.SAMN05660991_00148"/>
<name>A0A1H8PFM6_9ACTN</name>
<dbReference type="Gene3D" id="1.10.10.2840">
    <property type="entry name" value="PucR C-terminal helix-turn-helix domain"/>
    <property type="match status" value="1"/>
</dbReference>
<accession>A0A1H8PFM6</accession>
<feature type="domain" description="PucR C-terminal helix-turn-helix" evidence="1">
    <location>
        <begin position="282"/>
        <end position="338"/>
    </location>
</feature>